<dbReference type="CDD" id="cd08168">
    <property type="entry name" value="Cytochrom_C3"/>
    <property type="match status" value="2"/>
</dbReference>
<gene>
    <name evidence="4" type="ORF">ANME2D_02836</name>
</gene>
<proteinExistence type="predicted"/>
<keyword evidence="1" id="KW-0472">Membrane</keyword>
<sequence>MDRIDFGIVNLLAASNKKESAARILSGITVILLILAGSPFLNIATNIGADAASNPYAPASILNLTNSDPTSSGSFIFWDTNESSNSRVYYGLDETDVNNLINGTWSYWYNNTFNVSIRVSGLSSNTTYYYKPESWSSGIANNSVPASAFVTLRPGVWVNPSEYMVSPPGWMGSPVNFRTVNISAAVLNSNGRYVSGLSLEAVIYNSTGNEVGRTSLSGDGPYSGDFTLPDYLDEGGYVVKITDYPIAGEFSVLRWSCANCHVGPGANYPSTFDPATVHPEHFDTTDIYVVHEDETITSTSQCGQCHSSRYPNWVTHPANNQCSNCHRSPSGTTAALSCENCHNDRTTNQNVLSQRYGQDKHLNQACSNCHGSLTSLNTRPNCTTCHPRPGSNLTTVPDSISNKSHSTQKTVACGLCHNREHDVKSLTLDAKTCRSCHTGINHDGGAQCTTCHGSDPHEITSAGGEACIECHGTNYPDANPMARTTLVNISAFSESIHLNINATPPDTVTNDDCWSCHYNKDMNRQNIRKCGDCHRKPQQWHGNANITTNISKLW</sequence>
<feature type="domain" description="Cytochrome c7-like" evidence="2">
    <location>
        <begin position="335"/>
        <end position="386"/>
    </location>
</feature>
<dbReference type="SUPFAM" id="SSF49363">
    <property type="entry name" value="Purple acid phosphatase, N-terminal domain"/>
    <property type="match status" value="1"/>
</dbReference>
<dbReference type="OrthoDB" id="147336at2157"/>
<dbReference type="Gene3D" id="3.90.10.10">
    <property type="entry name" value="Cytochrome C3"/>
    <property type="match status" value="2"/>
</dbReference>
<dbReference type="SUPFAM" id="SSF48695">
    <property type="entry name" value="Multiheme cytochromes"/>
    <property type="match status" value="1"/>
</dbReference>
<keyword evidence="1" id="KW-0812">Transmembrane</keyword>
<evidence type="ECO:0000259" key="3">
    <source>
        <dbReference type="Pfam" id="PF16656"/>
    </source>
</evidence>
<dbReference type="AlphaFoldDB" id="A0A062UUW0"/>
<dbReference type="InterPro" id="IPR008963">
    <property type="entry name" value="Purple_acid_Pase-like_N"/>
</dbReference>
<accession>A0A062UUW0</accession>
<feature type="domain" description="Purple acid phosphatase N-terminal" evidence="3">
    <location>
        <begin position="63"/>
        <end position="137"/>
    </location>
</feature>
<dbReference type="Pfam" id="PF16656">
    <property type="entry name" value="Pur_ac_phosph_N"/>
    <property type="match status" value="1"/>
</dbReference>
<organism evidence="4 5">
    <name type="scientific">Candidatus Methanoperedens nitratireducens</name>
    <dbReference type="NCBI Taxonomy" id="1392998"/>
    <lineage>
        <taxon>Archaea</taxon>
        <taxon>Methanobacteriati</taxon>
        <taxon>Methanobacteriota</taxon>
        <taxon>Stenosarchaea group</taxon>
        <taxon>Methanomicrobia</taxon>
        <taxon>Methanosarcinales</taxon>
        <taxon>ANME-2 cluster</taxon>
        <taxon>Candidatus Methanoperedentaceae</taxon>
        <taxon>Candidatus Methanoperedens</taxon>
    </lineage>
</organism>
<name>A0A062UUW0_9EURY</name>
<dbReference type="GO" id="GO:0003993">
    <property type="term" value="F:acid phosphatase activity"/>
    <property type="evidence" value="ECO:0007669"/>
    <property type="project" value="InterPro"/>
</dbReference>
<dbReference type="Pfam" id="PF14522">
    <property type="entry name" value="Cytochrome_C7"/>
    <property type="match status" value="1"/>
</dbReference>
<protein>
    <submittedName>
        <fullName evidence="4">Uncharacterized protein</fullName>
    </submittedName>
</protein>
<dbReference type="Gene3D" id="2.60.40.380">
    <property type="entry name" value="Purple acid phosphatase-like, N-terminal"/>
    <property type="match status" value="1"/>
</dbReference>
<dbReference type="InterPro" id="IPR029467">
    <property type="entry name" value="Cyt_c7-like"/>
</dbReference>
<dbReference type="RefSeq" id="WP_048092723.1">
    <property type="nucleotide sequence ID" value="NZ_JMIY01000007.1"/>
</dbReference>
<dbReference type="GO" id="GO:0046872">
    <property type="term" value="F:metal ion binding"/>
    <property type="evidence" value="ECO:0007669"/>
    <property type="project" value="InterPro"/>
</dbReference>
<keyword evidence="5" id="KW-1185">Reference proteome</keyword>
<dbReference type="PANTHER" id="PTHR39425">
    <property type="entry name" value="LIPOPROTEIN CYTOCHROME C"/>
    <property type="match status" value="1"/>
</dbReference>
<feature type="transmembrane region" description="Helical" evidence="1">
    <location>
        <begin position="21"/>
        <end position="41"/>
    </location>
</feature>
<comment type="caution">
    <text evidence="4">The sequence shown here is derived from an EMBL/GenBank/DDBJ whole genome shotgun (WGS) entry which is preliminary data.</text>
</comment>
<evidence type="ECO:0000313" key="4">
    <source>
        <dbReference type="EMBL" id="KCZ70811.1"/>
    </source>
</evidence>
<dbReference type="Proteomes" id="UP000027153">
    <property type="component" value="Unassembled WGS sequence"/>
</dbReference>
<evidence type="ECO:0000313" key="5">
    <source>
        <dbReference type="Proteomes" id="UP000027153"/>
    </source>
</evidence>
<dbReference type="InterPro" id="IPR015914">
    <property type="entry name" value="PAPs_N"/>
</dbReference>
<evidence type="ECO:0000259" key="2">
    <source>
        <dbReference type="Pfam" id="PF14522"/>
    </source>
</evidence>
<keyword evidence="1" id="KW-1133">Transmembrane helix</keyword>
<evidence type="ECO:0000256" key="1">
    <source>
        <dbReference type="SAM" id="Phobius"/>
    </source>
</evidence>
<dbReference type="InterPro" id="IPR036280">
    <property type="entry name" value="Multihaem_cyt_sf"/>
</dbReference>
<dbReference type="EMBL" id="JMIY01000007">
    <property type="protein sequence ID" value="KCZ70811.1"/>
    <property type="molecule type" value="Genomic_DNA"/>
</dbReference>
<dbReference type="PANTHER" id="PTHR39425:SF1">
    <property type="entry name" value="CYTOCHROME C7-LIKE DOMAIN-CONTAINING PROTEIN"/>
    <property type="match status" value="1"/>
</dbReference>
<reference evidence="4 5" key="1">
    <citation type="journal article" date="2013" name="Nature">
        <title>Anaerobic oxidation of methane coupled to nitrate reduction in a novel archaeal lineage.</title>
        <authorList>
            <person name="Haroon M.F."/>
            <person name="Hu S."/>
            <person name="Shi Y."/>
            <person name="Imelfort M."/>
            <person name="Keller J."/>
            <person name="Hugenholtz P."/>
            <person name="Yuan Z."/>
            <person name="Tyson G.W."/>
        </authorList>
    </citation>
    <scope>NUCLEOTIDE SEQUENCE [LARGE SCALE GENOMIC DNA]</scope>
    <source>
        <strain evidence="4 5">ANME-2d</strain>
    </source>
</reference>